<evidence type="ECO:0000313" key="2">
    <source>
        <dbReference type="EMBL" id="RRD91182.1"/>
    </source>
</evidence>
<accession>A0A3P2A6T2</accession>
<gene>
    <name evidence="2" type="ORF">EII21_01960</name>
</gene>
<name>A0A3P2A6T2_9NEIS</name>
<feature type="signal peptide" evidence="1">
    <location>
        <begin position="1"/>
        <end position="24"/>
    </location>
</feature>
<proteinExistence type="predicted"/>
<dbReference type="RefSeq" id="WP_124793992.1">
    <property type="nucleotide sequence ID" value="NZ_RQYC01000002.1"/>
</dbReference>
<dbReference type="Proteomes" id="UP000269923">
    <property type="component" value="Unassembled WGS sequence"/>
</dbReference>
<comment type="caution">
    <text evidence="2">The sequence shown here is derived from an EMBL/GenBank/DDBJ whole genome shotgun (WGS) entry which is preliminary data.</text>
</comment>
<reference evidence="2 3" key="1">
    <citation type="submission" date="2018-11" db="EMBL/GenBank/DDBJ databases">
        <title>Genomes From Bacteria Associated with the Canine Oral Cavity: a Test Case for Automated Genome-Based Taxonomic Assignment.</title>
        <authorList>
            <person name="Coil D.A."/>
            <person name="Jospin G."/>
            <person name="Darling A.E."/>
            <person name="Wallis C."/>
            <person name="Davis I.J."/>
            <person name="Harris S."/>
            <person name="Eisen J.A."/>
            <person name="Holcombe L.J."/>
            <person name="O'Flynn C."/>
        </authorList>
    </citation>
    <scope>NUCLEOTIDE SEQUENCE [LARGE SCALE GENOMIC DNA]</scope>
    <source>
        <strain evidence="2 3">COT-280</strain>
    </source>
</reference>
<evidence type="ECO:0000256" key="1">
    <source>
        <dbReference type="SAM" id="SignalP"/>
    </source>
</evidence>
<feature type="chain" id="PRO_5017941754" evidence="1">
    <location>
        <begin position="25"/>
        <end position="176"/>
    </location>
</feature>
<keyword evidence="1" id="KW-0732">Signal</keyword>
<sequence>MMRKFVLTVCAVVLGATATVPAMAADDALYIHNYEVSWRGYRTFSIQFDRSVHSAVLHVVGVYGKRCTRPHSHIYVMEYKEPSKETNTYGGSVGVNVGKGAVGANAGYNNQTTIVKERPSRFEFGFWNTGLQQVKYNITFVRNGVARSTGWMPHNVYNNGGCVYDVGVKKSAQAPQ</sequence>
<dbReference type="EMBL" id="RQYC01000002">
    <property type="protein sequence ID" value="RRD91182.1"/>
    <property type="molecule type" value="Genomic_DNA"/>
</dbReference>
<protein>
    <submittedName>
        <fullName evidence="2">Uncharacterized protein</fullName>
    </submittedName>
</protein>
<keyword evidence="3" id="KW-1185">Reference proteome</keyword>
<organism evidence="2 3">
    <name type="scientific">Conchiformibius steedae</name>
    <dbReference type="NCBI Taxonomy" id="153493"/>
    <lineage>
        <taxon>Bacteria</taxon>
        <taxon>Pseudomonadati</taxon>
        <taxon>Pseudomonadota</taxon>
        <taxon>Betaproteobacteria</taxon>
        <taxon>Neisseriales</taxon>
        <taxon>Neisseriaceae</taxon>
        <taxon>Conchiformibius</taxon>
    </lineage>
</organism>
<dbReference type="AlphaFoldDB" id="A0A3P2A6T2"/>
<dbReference type="OrthoDB" id="9984011at2"/>
<evidence type="ECO:0000313" key="3">
    <source>
        <dbReference type="Proteomes" id="UP000269923"/>
    </source>
</evidence>